<evidence type="ECO:0000256" key="1">
    <source>
        <dbReference type="SAM" id="Phobius"/>
    </source>
</evidence>
<feature type="transmembrane region" description="Helical" evidence="1">
    <location>
        <begin position="402"/>
        <end position="421"/>
    </location>
</feature>
<gene>
    <name evidence="2" type="ORF">N788_10055</name>
</gene>
<dbReference type="AlphaFoldDB" id="A0A087MKD0"/>
<dbReference type="OrthoDB" id="180217at2"/>
<evidence type="ECO:0000313" key="2">
    <source>
        <dbReference type="EMBL" id="KFL37333.1"/>
    </source>
</evidence>
<feature type="transmembrane region" description="Helical" evidence="1">
    <location>
        <begin position="373"/>
        <end position="390"/>
    </location>
</feature>
<dbReference type="EMBL" id="AVCJ01000004">
    <property type="protein sequence ID" value="KFL37333.1"/>
    <property type="molecule type" value="Genomic_DNA"/>
</dbReference>
<feature type="transmembrane region" description="Helical" evidence="1">
    <location>
        <begin position="238"/>
        <end position="256"/>
    </location>
</feature>
<keyword evidence="3" id="KW-1185">Reference proteome</keyword>
<evidence type="ECO:0008006" key="4">
    <source>
        <dbReference type="Google" id="ProtNLM"/>
    </source>
</evidence>
<feature type="transmembrane region" description="Helical" evidence="1">
    <location>
        <begin position="156"/>
        <end position="178"/>
    </location>
</feature>
<keyword evidence="1" id="KW-0812">Transmembrane</keyword>
<sequence length="685" mass="74378">MNNPGLTAAVWGTALLLVLVALAVGRSALGTQRDGFTVDEPWHVVAGVSYRRDGDFRLNPEHPPLMKWVVGAAQGGDFVLPPLPALSEKGHERNWVEEVMFLRNDAAAAQQATRIGMWSFHAALLLALGLLAWRAFGLAAAAGMLAFLAIEPTIAAHLPVAMTDLPLALTLAVASLCTGLMLERWRWPWVVSTGLALGLVLGSKHSALAGLAGLGAVMLAGVFAGVRKGGAREAARRAGKLLLAAVLAWGTLWALYGGQFHASPDGGDPFNRAMADKVGDLQMPAWREGITLADRFRVLPRPYLWGLADTVRAGVEGRGQATHVVWGVNHKGSPPWFTWPGILVAKVPLALLALSLAGLLALPWTRVPMAGRWALGAALAMSALHLVALMSSQGTYGGVRHALPVLVVLALPAGILFAFAWQRRPVWRVAAALPLLAAAATTLGEPRVWEYHNELAGGSADAYRMFANEGLDLGQRWPEIHDFYQREIAPTGLPLYTAYWFMEEQAIAAGINYRRRVETIDDDNVAGVYEGYFVYGMGDTLPMPEYDWDPEEVLRGLEPVERLGYVTVYKGRQVNPKGRAESVYLRVLEHLYEKGGGRDEVVSRRLREVLDQAPYHVGAAIELGNARLRLGDKDGARAAYAVPLSYAKVPVEPLVKAQLEQRIAELEATHTQASDLPPMRNPWME</sequence>
<keyword evidence="1" id="KW-0472">Membrane</keyword>
<dbReference type="STRING" id="1121014.N788_10055"/>
<organism evidence="2 3">
    <name type="scientific">Arenimonas donghaensis DSM 18148 = HO3-R19</name>
    <dbReference type="NCBI Taxonomy" id="1121014"/>
    <lineage>
        <taxon>Bacteria</taxon>
        <taxon>Pseudomonadati</taxon>
        <taxon>Pseudomonadota</taxon>
        <taxon>Gammaproteobacteria</taxon>
        <taxon>Lysobacterales</taxon>
        <taxon>Lysobacteraceae</taxon>
        <taxon>Arenimonas</taxon>
    </lineage>
</organism>
<evidence type="ECO:0000313" key="3">
    <source>
        <dbReference type="Proteomes" id="UP000029085"/>
    </source>
</evidence>
<name>A0A087MKD0_9GAMM</name>
<keyword evidence="1" id="KW-1133">Transmembrane helix</keyword>
<reference evidence="3" key="1">
    <citation type="submission" date="2013-08" db="EMBL/GenBank/DDBJ databases">
        <title>Genome sequencing of Arenimonas donghaensis.</title>
        <authorList>
            <person name="Chen F."/>
            <person name="Wang G."/>
        </authorList>
    </citation>
    <scope>NUCLEOTIDE SEQUENCE [LARGE SCALE GENOMIC DNA]</scope>
    <source>
        <strain evidence="3">HO3-R19</strain>
    </source>
</reference>
<reference evidence="2 3" key="2">
    <citation type="journal article" date="2015" name="Stand. Genomic Sci.">
        <title>High quality draft genomic sequence of Arenimonas donghaensis DSM 18148(T).</title>
        <authorList>
            <person name="Chen F."/>
            <person name="Wang H."/>
            <person name="Cao Y."/>
            <person name="Li X."/>
            <person name="Wang G."/>
        </authorList>
    </citation>
    <scope>NUCLEOTIDE SEQUENCE [LARGE SCALE GENOMIC DNA]</scope>
    <source>
        <strain evidence="2 3">HO3-R19</strain>
    </source>
</reference>
<feature type="transmembrane region" description="Helical" evidence="1">
    <location>
        <begin position="123"/>
        <end position="150"/>
    </location>
</feature>
<protein>
    <recommendedName>
        <fullName evidence="4">Glycosyl transferase family 39/83 domain-containing protein</fullName>
    </recommendedName>
</protein>
<feature type="transmembrane region" description="Helical" evidence="1">
    <location>
        <begin position="207"/>
        <end position="226"/>
    </location>
</feature>
<comment type="caution">
    <text evidence="2">The sequence shown here is derived from an EMBL/GenBank/DDBJ whole genome shotgun (WGS) entry which is preliminary data.</text>
</comment>
<dbReference type="RefSeq" id="WP_034221228.1">
    <property type="nucleotide sequence ID" value="NZ_AVCJ01000004.1"/>
</dbReference>
<dbReference type="Proteomes" id="UP000029085">
    <property type="component" value="Unassembled WGS sequence"/>
</dbReference>
<proteinExistence type="predicted"/>
<feature type="transmembrane region" description="Helical" evidence="1">
    <location>
        <begin position="6"/>
        <end position="24"/>
    </location>
</feature>
<feature type="transmembrane region" description="Helical" evidence="1">
    <location>
        <begin position="336"/>
        <end position="361"/>
    </location>
</feature>
<dbReference type="PATRIC" id="fig|1121014.3.peg.769"/>
<accession>A0A087MKD0</accession>